<evidence type="ECO:0000313" key="3">
    <source>
        <dbReference type="Proteomes" id="UP000738359"/>
    </source>
</evidence>
<protein>
    <recommendedName>
        <fullName evidence="4">PH domain-containing protein</fullName>
    </recommendedName>
</protein>
<feature type="compositionally biased region" description="Low complexity" evidence="1">
    <location>
        <begin position="313"/>
        <end position="347"/>
    </location>
</feature>
<sequence>PEPAVISRKPSSSTSRHAYWRKRKEVVIVTPPRPTITSGTISMDGMILASNNPCPARSYIGEWSVAGVQCSMSKNDALSAECHAPMPEAAEPVYRGTSQTFFAINDHEDHDCKVDARPLDHADVAIEAEKSRSIWKDASEILALPRRTTLSSCQSPSTTETGVLYLRLQRACGFSLPIPSERTMISVRIDTGHEKVDTDYVPLDRIDIPFNQEFCLPVTPSLAITITLHLMQAPHLLPRYLAPRSPSPLPLLPLIQPDAPLISKDMLLIDTPSAILDDSTSSRASLFSSVRTTKSLLLPLLFKKRSLQSQSDCSVSTTVSMPSSDSASTATDTACSSESEGQSSPCSAISRSAGQRLGSRPDEVSEFSLSGPPPPHSEFGFSGRGESEIRETQKTRSSFSKWRSGIMSVHKRRKSPTSQQQQQCAGITAEEVEVVQPFQSQYRQQELLQPAAAVDLRPLSTPTDVTLLHTSDFNDYLPPPPAWITSPSSSSSSSSSSSGVPTLPQLTLSEIQESETPLQVLSRHILFGDELCLARSGIMFRDLRRSCENQIVGVEFETINNWVDLNDYSRMSNSNSINSRSATLNGHHLTLGGMRQGALHGHQHKDEDEDDDEVEDDAMDSRCVVAKIMTSMCFVPGPEMDPEDAIYEDEDRFSLEPQNLVECQQGLYYFQWRDQVRFQDRLFYLTARGHWRDAWFCIAGSKLWQCQGPISTEKGPLERIRCLELEDLQQIETNRGIVKMAEPDGGGGPGEGVDEEDEPFYAPRNGFRLRLRVVEEEEDGPVGVERTLQQRRTVTQDFYAESPEMAQAWISTIMGACHDIPPRPYWLR</sequence>
<keyword evidence="3" id="KW-1185">Reference proteome</keyword>
<evidence type="ECO:0000256" key="1">
    <source>
        <dbReference type="SAM" id="MobiDB-lite"/>
    </source>
</evidence>
<reference evidence="2" key="1">
    <citation type="journal article" date="2020" name="Fungal Divers.">
        <title>Resolving the Mortierellaceae phylogeny through synthesis of multi-gene phylogenetics and phylogenomics.</title>
        <authorList>
            <person name="Vandepol N."/>
            <person name="Liber J."/>
            <person name="Desiro A."/>
            <person name="Na H."/>
            <person name="Kennedy M."/>
            <person name="Barry K."/>
            <person name="Grigoriev I.V."/>
            <person name="Miller A.N."/>
            <person name="O'Donnell K."/>
            <person name="Stajich J.E."/>
            <person name="Bonito G."/>
        </authorList>
    </citation>
    <scope>NUCLEOTIDE SEQUENCE</scope>
    <source>
        <strain evidence="2">CK1249</strain>
    </source>
</reference>
<dbReference type="AlphaFoldDB" id="A0A9P6LVM1"/>
<organism evidence="2 3">
    <name type="scientific">Mortierella alpina</name>
    <name type="common">Oleaginous fungus</name>
    <name type="synonym">Mortierella renispora</name>
    <dbReference type="NCBI Taxonomy" id="64518"/>
    <lineage>
        <taxon>Eukaryota</taxon>
        <taxon>Fungi</taxon>
        <taxon>Fungi incertae sedis</taxon>
        <taxon>Mucoromycota</taxon>
        <taxon>Mortierellomycotina</taxon>
        <taxon>Mortierellomycetes</taxon>
        <taxon>Mortierellales</taxon>
        <taxon>Mortierellaceae</taxon>
        <taxon>Mortierella</taxon>
    </lineage>
</organism>
<accession>A0A9P6LVM1</accession>
<feature type="compositionally biased region" description="Basic and acidic residues" evidence="1">
    <location>
        <begin position="385"/>
        <end position="394"/>
    </location>
</feature>
<evidence type="ECO:0008006" key="4">
    <source>
        <dbReference type="Google" id="ProtNLM"/>
    </source>
</evidence>
<dbReference type="Proteomes" id="UP000738359">
    <property type="component" value="Unassembled WGS sequence"/>
</dbReference>
<feature type="region of interest" description="Disordered" evidence="1">
    <location>
        <begin position="739"/>
        <end position="759"/>
    </location>
</feature>
<proteinExistence type="predicted"/>
<name>A0A9P6LVM1_MORAP</name>
<comment type="caution">
    <text evidence="2">The sequence shown here is derived from an EMBL/GenBank/DDBJ whole genome shotgun (WGS) entry which is preliminary data.</text>
</comment>
<feature type="region of interest" description="Disordered" evidence="1">
    <location>
        <begin position="313"/>
        <end position="424"/>
    </location>
</feature>
<feature type="non-terminal residue" evidence="2">
    <location>
        <position position="828"/>
    </location>
</feature>
<evidence type="ECO:0000313" key="2">
    <source>
        <dbReference type="EMBL" id="KAF9944719.1"/>
    </source>
</evidence>
<dbReference type="OrthoDB" id="2123378at2759"/>
<gene>
    <name evidence="2" type="ORF">BGZ70_004398</name>
</gene>
<dbReference type="EMBL" id="JAAAHY010002339">
    <property type="protein sequence ID" value="KAF9944719.1"/>
    <property type="molecule type" value="Genomic_DNA"/>
</dbReference>